<evidence type="ECO:0000256" key="1">
    <source>
        <dbReference type="SAM" id="MobiDB-lite"/>
    </source>
</evidence>
<evidence type="ECO:0000313" key="2">
    <source>
        <dbReference type="EMBL" id="GID13735.1"/>
    </source>
</evidence>
<dbReference type="EMBL" id="BOMB01000026">
    <property type="protein sequence ID" value="GID13735.1"/>
    <property type="molecule type" value="Genomic_DNA"/>
</dbReference>
<feature type="region of interest" description="Disordered" evidence="1">
    <location>
        <begin position="77"/>
        <end position="103"/>
    </location>
</feature>
<keyword evidence="3" id="KW-1185">Reference proteome</keyword>
<name>A0A8J3J863_9ACTN</name>
<dbReference type="Proteomes" id="UP000612808">
    <property type="component" value="Unassembled WGS sequence"/>
</dbReference>
<gene>
    <name evidence="2" type="ORF">Aru02nite_46240</name>
</gene>
<comment type="caution">
    <text evidence="2">The sequence shown here is derived from an EMBL/GenBank/DDBJ whole genome shotgun (WGS) entry which is preliminary data.</text>
</comment>
<organism evidence="2 3">
    <name type="scientific">Actinocatenispora rupis</name>
    <dbReference type="NCBI Taxonomy" id="519421"/>
    <lineage>
        <taxon>Bacteria</taxon>
        <taxon>Bacillati</taxon>
        <taxon>Actinomycetota</taxon>
        <taxon>Actinomycetes</taxon>
        <taxon>Micromonosporales</taxon>
        <taxon>Micromonosporaceae</taxon>
        <taxon>Actinocatenispora</taxon>
    </lineage>
</organism>
<accession>A0A8J3J863</accession>
<dbReference type="AlphaFoldDB" id="A0A8J3J863"/>
<reference evidence="2" key="1">
    <citation type="submission" date="2021-01" db="EMBL/GenBank/DDBJ databases">
        <title>Whole genome shotgun sequence of Actinocatenispora rupis NBRC 107355.</title>
        <authorList>
            <person name="Komaki H."/>
            <person name="Tamura T."/>
        </authorList>
    </citation>
    <scope>NUCLEOTIDE SEQUENCE</scope>
    <source>
        <strain evidence="2">NBRC 107355</strain>
    </source>
</reference>
<sequence length="103" mass="11690">MRVPFAHLSRADLVAGRNWHLPSRLRRVRWLPGRRRAGPSAPLDEVHLKLYAQFTEVGAAAPGDVPLGGRDIRHDAYEEGRGRPYGFPRPGFPRPRSVLGRRY</sequence>
<proteinExistence type="predicted"/>
<evidence type="ECO:0000313" key="3">
    <source>
        <dbReference type="Proteomes" id="UP000612808"/>
    </source>
</evidence>
<protein>
    <submittedName>
        <fullName evidence="2">Uncharacterized protein</fullName>
    </submittedName>
</protein>